<dbReference type="InterPro" id="IPR003959">
    <property type="entry name" value="ATPase_AAA_core"/>
</dbReference>
<dbReference type="PANTHER" id="PTHR11638">
    <property type="entry name" value="ATP-DEPENDENT CLP PROTEASE"/>
    <property type="match status" value="1"/>
</dbReference>
<dbReference type="InterPro" id="IPR027417">
    <property type="entry name" value="P-loop_NTPase"/>
</dbReference>
<feature type="domain" description="AAA+ ATPase" evidence="4">
    <location>
        <begin position="360"/>
        <end position="526"/>
    </location>
</feature>
<accession>A0ABS1VDE1</accession>
<dbReference type="GO" id="GO:0006508">
    <property type="term" value="P:proteolysis"/>
    <property type="evidence" value="ECO:0007669"/>
    <property type="project" value="UniProtKB-KW"/>
</dbReference>
<dbReference type="SMART" id="SM00382">
    <property type="entry name" value="AAA"/>
    <property type="match status" value="1"/>
</dbReference>
<keyword evidence="6" id="KW-1185">Reference proteome</keyword>
<dbReference type="Gene3D" id="3.40.50.300">
    <property type="entry name" value="P-loop containing nucleotide triphosphate hydrolases"/>
    <property type="match status" value="1"/>
</dbReference>
<feature type="region of interest" description="Disordered" evidence="3">
    <location>
        <begin position="84"/>
        <end position="118"/>
    </location>
</feature>
<keyword evidence="5" id="KW-0378">Hydrolase</keyword>
<dbReference type="RefSeq" id="WP_202989076.1">
    <property type="nucleotide sequence ID" value="NZ_JAENHO010000001.1"/>
</dbReference>
<dbReference type="PANTHER" id="PTHR11638:SF18">
    <property type="entry name" value="HEAT SHOCK PROTEIN 104"/>
    <property type="match status" value="1"/>
</dbReference>
<dbReference type="InterPro" id="IPR001270">
    <property type="entry name" value="ClpA/B"/>
</dbReference>
<dbReference type="CDD" id="cd19499">
    <property type="entry name" value="RecA-like_ClpB_Hsp104-like"/>
    <property type="match status" value="1"/>
</dbReference>
<dbReference type="Pfam" id="PF07724">
    <property type="entry name" value="AAA_2"/>
    <property type="match status" value="1"/>
</dbReference>
<dbReference type="GO" id="GO:0005524">
    <property type="term" value="F:ATP binding"/>
    <property type="evidence" value="ECO:0007669"/>
    <property type="project" value="UniProtKB-KW"/>
</dbReference>
<evidence type="ECO:0000256" key="1">
    <source>
        <dbReference type="ARBA" id="ARBA00022741"/>
    </source>
</evidence>
<keyword evidence="5" id="KW-0645">Protease</keyword>
<evidence type="ECO:0000256" key="2">
    <source>
        <dbReference type="ARBA" id="ARBA00022840"/>
    </source>
</evidence>
<evidence type="ECO:0000313" key="5">
    <source>
        <dbReference type="EMBL" id="MBL7252715.1"/>
    </source>
</evidence>
<dbReference type="GO" id="GO:0008233">
    <property type="term" value="F:peptidase activity"/>
    <property type="evidence" value="ECO:0007669"/>
    <property type="project" value="UniProtKB-KW"/>
</dbReference>
<dbReference type="SUPFAM" id="SSF52540">
    <property type="entry name" value="P-loop containing nucleoside triphosphate hydrolases"/>
    <property type="match status" value="1"/>
</dbReference>
<sequence>MSSNQRIGRSAGWVRRFFADAVRGRHIILHGNVHDSVLWNNRFVPLREALPEMLTSLRYRLIGSYDQVDGLTFASPDGAERLHTLLGGGTPPAPPGDPAEPAGEGPAEAARSRREAMRASMAAGAATPVTYATPEQALAAIRGALAQDREPAAFLVDFAELLLTDAEHADRPNRDLLVLVKKAMLEAAEVENGLARNQLVLITPELSAVPSWLYRNEPFVVPLEVSRPTFRERQVFLSRDADSFFRTAPAATSDQVNQSVRTLANLTEGMSITDLGGLRRTSVLERVPLTEPRELVNRTLFGAREDPWARLSGRTADGAERLGRRVIGQDAAVRQVSRALTTATSGLGFVADPFSLEARPKGIFLFTGPTGTGKTELAKALSELIFSDESAMIRFDMSTFAEKHSAERLTGAPPGFVGHENGGELTNAVNARPFSVLLFDEIEKADSRVLDKFLQIFEDGRLTDGLGQTTYFSQTLIILTSNIGAQQVAGWLKPGQELPTYEQVSEHFQNAVRDHFNNVLHRPELLGRIGNGIVPFDVLRPQHVDAIATKFLGQLVASADRVGTTVNIDTDSVLELIRTEMADPRSLQLGGRMIRPALDRVVLEPLAEAIDRKGRDHIFEVFVEPGARIATVS</sequence>
<feature type="compositionally biased region" description="Low complexity" evidence="3">
    <location>
        <begin position="99"/>
        <end position="109"/>
    </location>
</feature>
<dbReference type="Proteomes" id="UP000598996">
    <property type="component" value="Unassembled WGS sequence"/>
</dbReference>
<evidence type="ECO:0000313" key="6">
    <source>
        <dbReference type="Proteomes" id="UP000598996"/>
    </source>
</evidence>
<dbReference type="InterPro" id="IPR003593">
    <property type="entry name" value="AAA+_ATPase"/>
</dbReference>
<evidence type="ECO:0000259" key="4">
    <source>
        <dbReference type="SMART" id="SM00382"/>
    </source>
</evidence>
<comment type="caution">
    <text evidence="5">The sequence shown here is derived from an EMBL/GenBank/DDBJ whole genome shotgun (WGS) entry which is preliminary data.</text>
</comment>
<protein>
    <submittedName>
        <fullName evidence="5">ATP-dependent Clp protease ATP-binding subunit</fullName>
    </submittedName>
</protein>
<dbReference type="InterPro" id="IPR050130">
    <property type="entry name" value="ClpA_ClpB"/>
</dbReference>
<dbReference type="PRINTS" id="PR00300">
    <property type="entry name" value="CLPPROTEASEA"/>
</dbReference>
<keyword evidence="1" id="KW-0547">Nucleotide-binding</keyword>
<reference evidence="5 6" key="1">
    <citation type="submission" date="2021-01" db="EMBL/GenBank/DDBJ databases">
        <title>Actinoplanes sp. nov. LDG1-01 isolated from lichen.</title>
        <authorList>
            <person name="Saeng-In P."/>
            <person name="Phongsopitanun W."/>
            <person name="Kanchanasin P."/>
            <person name="Yuki M."/>
            <person name="Kudo T."/>
            <person name="Ohkuma M."/>
            <person name="Tanasupawat S."/>
        </authorList>
    </citation>
    <scope>NUCLEOTIDE SEQUENCE [LARGE SCALE GENOMIC DNA]</scope>
    <source>
        <strain evidence="5 6">LDG1-01</strain>
    </source>
</reference>
<dbReference type="EMBL" id="JAENHO010000001">
    <property type="protein sequence ID" value="MBL7252715.1"/>
    <property type="molecule type" value="Genomic_DNA"/>
</dbReference>
<proteinExistence type="predicted"/>
<gene>
    <name evidence="5" type="ORF">JKJ07_00150</name>
</gene>
<organism evidence="5 6">
    <name type="scientific">Paractinoplanes lichenicola</name>
    <dbReference type="NCBI Taxonomy" id="2802976"/>
    <lineage>
        <taxon>Bacteria</taxon>
        <taxon>Bacillati</taxon>
        <taxon>Actinomycetota</taxon>
        <taxon>Actinomycetes</taxon>
        <taxon>Micromonosporales</taxon>
        <taxon>Micromonosporaceae</taxon>
        <taxon>Paractinoplanes</taxon>
    </lineage>
</organism>
<name>A0ABS1VDE1_9ACTN</name>
<evidence type="ECO:0000256" key="3">
    <source>
        <dbReference type="SAM" id="MobiDB-lite"/>
    </source>
</evidence>
<keyword evidence="2 5" id="KW-0067">ATP-binding</keyword>